<comment type="pathway">
    <text evidence="1 4">Cofactor biosynthesis; adenosylcobalamin biosynthesis.</text>
</comment>
<feature type="active site" evidence="4">
    <location>
        <position position="440"/>
    </location>
</feature>
<feature type="active site" description="Nucleophile" evidence="4">
    <location>
        <position position="328"/>
    </location>
</feature>
<dbReference type="EMBL" id="CP019698">
    <property type="protein sequence ID" value="AQS60070.1"/>
    <property type="molecule type" value="Genomic_DNA"/>
</dbReference>
<dbReference type="InterPro" id="IPR002586">
    <property type="entry name" value="CobQ/CobB/MinD/ParA_Nub-bd_dom"/>
</dbReference>
<dbReference type="PANTHER" id="PTHR21343">
    <property type="entry name" value="DETHIOBIOTIN SYNTHETASE"/>
    <property type="match status" value="1"/>
</dbReference>
<dbReference type="InterPro" id="IPR029062">
    <property type="entry name" value="Class_I_gatase-like"/>
</dbReference>
<dbReference type="InterPro" id="IPR033949">
    <property type="entry name" value="CobQ_GATase1"/>
</dbReference>
<comment type="function">
    <text evidence="4">Catalyzes amidations at positions B, D, E, and G on adenosylcobyrinic A,C-diamide. NH(2) groups are provided by glutamine, and one molecule of ATP is hydrogenolyzed for each amidation.</text>
</comment>
<dbReference type="PROSITE" id="PS51273">
    <property type="entry name" value="GATASE_TYPE_1"/>
    <property type="match status" value="1"/>
</dbReference>
<dbReference type="PANTHER" id="PTHR21343:SF1">
    <property type="entry name" value="COBYRIC ACID SYNTHASE"/>
    <property type="match status" value="1"/>
</dbReference>
<dbReference type="Gene3D" id="3.40.50.880">
    <property type="match status" value="1"/>
</dbReference>
<dbReference type="Pfam" id="PF07685">
    <property type="entry name" value="GATase_3"/>
    <property type="match status" value="1"/>
</dbReference>
<keyword evidence="3 4" id="KW-0315">Glutamine amidotransferase</keyword>
<dbReference type="Pfam" id="PF01656">
    <property type="entry name" value="CbiA"/>
    <property type="match status" value="1"/>
</dbReference>
<evidence type="ECO:0000256" key="2">
    <source>
        <dbReference type="ARBA" id="ARBA00022573"/>
    </source>
</evidence>
<name>A0A1S6IZ74_9FIRM</name>
<dbReference type="UniPathway" id="UPA00148"/>
<dbReference type="NCBIfam" id="NF001989">
    <property type="entry name" value="PRK00784.1"/>
    <property type="match status" value="1"/>
</dbReference>
<dbReference type="InterPro" id="IPR011698">
    <property type="entry name" value="GATase_3"/>
</dbReference>
<feature type="domain" description="CobQ/CobB/MinD/ParA nucleotide binding" evidence="5">
    <location>
        <begin position="1"/>
        <end position="225"/>
    </location>
</feature>
<dbReference type="GO" id="GO:0009236">
    <property type="term" value="P:cobalamin biosynthetic process"/>
    <property type="evidence" value="ECO:0007669"/>
    <property type="project" value="UniProtKB-UniRule"/>
</dbReference>
<dbReference type="InterPro" id="IPR004459">
    <property type="entry name" value="CobQ_synth"/>
</dbReference>
<dbReference type="SUPFAM" id="SSF52317">
    <property type="entry name" value="Class I glutamine amidotransferase-like"/>
    <property type="match status" value="1"/>
</dbReference>
<evidence type="ECO:0000259" key="5">
    <source>
        <dbReference type="Pfam" id="PF01656"/>
    </source>
</evidence>
<proteinExistence type="inferred from homology"/>
<dbReference type="KEGG" id="dfg:B0537_13910"/>
<dbReference type="SUPFAM" id="SSF52540">
    <property type="entry name" value="P-loop containing nucleoside triphosphate hydrolases"/>
    <property type="match status" value="1"/>
</dbReference>
<dbReference type="Proteomes" id="UP000189464">
    <property type="component" value="Chromosome"/>
</dbReference>
<dbReference type="CDD" id="cd01750">
    <property type="entry name" value="GATase1_CobQ"/>
    <property type="match status" value="1"/>
</dbReference>
<dbReference type="RefSeq" id="WP_207650073.1">
    <property type="nucleotide sequence ID" value="NZ_CP019698.1"/>
</dbReference>
<dbReference type="GO" id="GO:0003824">
    <property type="term" value="F:catalytic activity"/>
    <property type="evidence" value="ECO:0007669"/>
    <property type="project" value="InterPro"/>
</dbReference>
<dbReference type="STRING" id="1833852.B0537_13910"/>
<dbReference type="HAMAP" id="MF_00028">
    <property type="entry name" value="CobQ"/>
    <property type="match status" value="1"/>
</dbReference>
<dbReference type="Gene3D" id="3.40.50.300">
    <property type="entry name" value="P-loop containing nucleotide triphosphate hydrolases"/>
    <property type="match status" value="1"/>
</dbReference>
<dbReference type="PROSITE" id="PS51274">
    <property type="entry name" value="GATASE_COBBQ"/>
    <property type="match status" value="1"/>
</dbReference>
<gene>
    <name evidence="4" type="primary">cobQ</name>
    <name evidence="7" type="ORF">B0537_13910</name>
</gene>
<sequence length="505" mass="55518">MLQGTSSHVGKSLLCTALCRIFWQEGFRVAPFKAQNMALNSYITLDGGEIGRAQGAQAEAAGVVASVKMNPVLLKPKQDQTAQVVVLGKPLADMSARDYRAKFLPEAVGLVEKCITELRQEYQVLVIEGAGSPAEVNLKDRDIVNMRTAFLAEAPVLLVADIDRGGVFAALVGTLELLEPHERKQVAGFIINKFRGDLSLLKPGLDFLEQRTGKPVLGVIPYLSEHGIEEEDSVALTGRLKNQAAGELDIAVIQLPRISNFTDFDPLARVPGVALRYVGSEDNLGLPDAVIIPGTKNTLQDLIFLRERGLDQQIKRLVDQGVPVVGICGGYQMLGKMLYDPWSSEATVGHLPGLGLLDMETTFQREKQTHRCTAKLSASQLSWGRLPHYSVMGYEIHTGEVQLGAGLKPLLEITSRSGKAVSVSDGTVAREGQIIGTHLHGLFDNTAFLLDWINYLRQRKNLPRLTQEQLPHMGQDKYDRLAMLVKQHLDMKKLYEIMKLGENRA</sequence>
<dbReference type="NCBIfam" id="TIGR00313">
    <property type="entry name" value="cobQ"/>
    <property type="match status" value="1"/>
</dbReference>
<feature type="domain" description="CobB/CobQ-like glutamine amidotransferase" evidence="6">
    <location>
        <begin position="249"/>
        <end position="447"/>
    </location>
</feature>
<dbReference type="InterPro" id="IPR027417">
    <property type="entry name" value="P-loop_NTPase"/>
</dbReference>
<dbReference type="GO" id="GO:0015420">
    <property type="term" value="F:ABC-type vitamin B12 transporter activity"/>
    <property type="evidence" value="ECO:0007669"/>
    <property type="project" value="UniProtKB-UniRule"/>
</dbReference>
<keyword evidence="8" id="KW-1185">Reference proteome</keyword>
<evidence type="ECO:0000259" key="6">
    <source>
        <dbReference type="Pfam" id="PF07685"/>
    </source>
</evidence>
<protein>
    <recommendedName>
        <fullName evidence="4">Cobyric acid synthase</fullName>
    </recommendedName>
</protein>
<dbReference type="InterPro" id="IPR047045">
    <property type="entry name" value="CobQ_N"/>
</dbReference>
<evidence type="ECO:0000256" key="1">
    <source>
        <dbReference type="ARBA" id="ARBA00004953"/>
    </source>
</evidence>
<dbReference type="CDD" id="cd05389">
    <property type="entry name" value="CobQ_N"/>
    <property type="match status" value="1"/>
</dbReference>
<evidence type="ECO:0000313" key="7">
    <source>
        <dbReference type="EMBL" id="AQS60070.1"/>
    </source>
</evidence>
<organism evidence="7 8">
    <name type="scientific">Desulforamulus ferrireducens</name>
    <dbReference type="NCBI Taxonomy" id="1833852"/>
    <lineage>
        <taxon>Bacteria</taxon>
        <taxon>Bacillati</taxon>
        <taxon>Bacillota</taxon>
        <taxon>Clostridia</taxon>
        <taxon>Eubacteriales</taxon>
        <taxon>Peptococcaceae</taxon>
        <taxon>Desulforamulus</taxon>
    </lineage>
</organism>
<accession>A0A1S6IZ74</accession>
<comment type="similarity">
    <text evidence="4">Belongs to the CobB/CobQ family. CobQ subfamily.</text>
</comment>
<evidence type="ECO:0000313" key="8">
    <source>
        <dbReference type="Proteomes" id="UP000189464"/>
    </source>
</evidence>
<keyword evidence="2 4" id="KW-0169">Cobalamin biosynthesis</keyword>
<evidence type="ECO:0000256" key="4">
    <source>
        <dbReference type="HAMAP-Rule" id="MF_00028"/>
    </source>
</evidence>
<reference evidence="7 8" key="1">
    <citation type="journal article" date="2016" name="Int. J. Syst. Evol. Microbiol.">
        <title>Desulfotomaculum ferrireducens sp. nov., a moderately thermophilic sulfate-reducing and dissimilatory Fe(III)-reducing bacterium isolated from compost.</title>
        <authorList>
            <person name="Yang G."/>
            <person name="Guo J."/>
            <person name="Zhuang L."/>
            <person name="Yuan Y."/>
            <person name="Zhou S."/>
        </authorList>
    </citation>
    <scope>NUCLEOTIDE SEQUENCE [LARGE SCALE GENOMIC DNA]</scope>
    <source>
        <strain evidence="7 8">GSS09</strain>
    </source>
</reference>
<dbReference type="AlphaFoldDB" id="A0A1S6IZ74"/>
<evidence type="ECO:0000256" key="3">
    <source>
        <dbReference type="ARBA" id="ARBA00022962"/>
    </source>
</evidence>